<name>A0A0F9NY29_9ZZZZ</name>
<sequence>MAKPRLVMLLNQFFPKLKRKYYEVCGVVEKKLLRAGYQRLNDHQCRYICEHLQLDRKMKMSELKNMGTIAPVSPPRPPEKQQTLFD</sequence>
<dbReference type="AlphaFoldDB" id="A0A0F9NY29"/>
<protein>
    <submittedName>
        <fullName evidence="2">Uncharacterized protein</fullName>
    </submittedName>
</protein>
<proteinExistence type="predicted"/>
<dbReference type="EMBL" id="LAZR01007294">
    <property type="protein sequence ID" value="KKM86177.1"/>
    <property type="molecule type" value="Genomic_DNA"/>
</dbReference>
<reference evidence="2" key="1">
    <citation type="journal article" date="2015" name="Nature">
        <title>Complex archaea that bridge the gap between prokaryotes and eukaryotes.</title>
        <authorList>
            <person name="Spang A."/>
            <person name="Saw J.H."/>
            <person name="Jorgensen S.L."/>
            <person name="Zaremba-Niedzwiedzka K."/>
            <person name="Martijn J."/>
            <person name="Lind A.E."/>
            <person name="van Eijk R."/>
            <person name="Schleper C."/>
            <person name="Guy L."/>
            <person name="Ettema T.J."/>
        </authorList>
    </citation>
    <scope>NUCLEOTIDE SEQUENCE</scope>
</reference>
<evidence type="ECO:0000313" key="2">
    <source>
        <dbReference type="EMBL" id="KKM86177.1"/>
    </source>
</evidence>
<gene>
    <name evidence="2" type="ORF">LCGC14_1281600</name>
</gene>
<organism evidence="2">
    <name type="scientific">marine sediment metagenome</name>
    <dbReference type="NCBI Taxonomy" id="412755"/>
    <lineage>
        <taxon>unclassified sequences</taxon>
        <taxon>metagenomes</taxon>
        <taxon>ecological metagenomes</taxon>
    </lineage>
</organism>
<feature type="region of interest" description="Disordered" evidence="1">
    <location>
        <begin position="67"/>
        <end position="86"/>
    </location>
</feature>
<evidence type="ECO:0000256" key="1">
    <source>
        <dbReference type="SAM" id="MobiDB-lite"/>
    </source>
</evidence>
<accession>A0A0F9NY29</accession>
<comment type="caution">
    <text evidence="2">The sequence shown here is derived from an EMBL/GenBank/DDBJ whole genome shotgun (WGS) entry which is preliminary data.</text>
</comment>